<dbReference type="Pfam" id="PF12698">
    <property type="entry name" value="ABC2_membrane_3"/>
    <property type="match status" value="2"/>
</dbReference>
<evidence type="ECO:0000256" key="5">
    <source>
        <dbReference type="SAM" id="Phobius"/>
    </source>
</evidence>
<evidence type="ECO:0000313" key="10">
    <source>
        <dbReference type="Proteomes" id="UP001521911"/>
    </source>
</evidence>
<keyword evidence="10" id="KW-1185">Reference proteome</keyword>
<protein>
    <submittedName>
        <fullName evidence="8">YhgE/Pip domain-containing protein</fullName>
    </submittedName>
    <submittedName>
        <fullName evidence="7">YhgE/Pip-like protein</fullName>
    </submittedName>
</protein>
<gene>
    <name evidence="7" type="ORF">CSING_00740</name>
    <name evidence="8" type="ORF">MHK08_12525</name>
</gene>
<keyword evidence="2 5" id="KW-0812">Transmembrane</keyword>
<evidence type="ECO:0000256" key="1">
    <source>
        <dbReference type="ARBA" id="ARBA00004141"/>
    </source>
</evidence>
<evidence type="ECO:0000313" key="8">
    <source>
        <dbReference type="EMBL" id="MCG7277283.1"/>
    </source>
</evidence>
<keyword evidence="3 5" id="KW-1133">Transmembrane helix</keyword>
<evidence type="ECO:0000256" key="3">
    <source>
        <dbReference type="ARBA" id="ARBA00022989"/>
    </source>
</evidence>
<dbReference type="GO" id="GO:0140359">
    <property type="term" value="F:ABC-type transporter activity"/>
    <property type="evidence" value="ECO:0007669"/>
    <property type="project" value="InterPro"/>
</dbReference>
<keyword evidence="4 5" id="KW-0472">Membrane</keyword>
<dbReference type="InterPro" id="IPR013525">
    <property type="entry name" value="ABC2_TM"/>
</dbReference>
<evidence type="ECO:0000256" key="2">
    <source>
        <dbReference type="ARBA" id="ARBA00022692"/>
    </source>
</evidence>
<dbReference type="EMBL" id="JAKRDF010000025">
    <property type="protein sequence ID" value="MCG7277283.1"/>
    <property type="molecule type" value="Genomic_DNA"/>
</dbReference>
<dbReference type="InterPro" id="IPR051328">
    <property type="entry name" value="T7SS_ABC-Transporter"/>
</dbReference>
<feature type="transmembrane region" description="Helical" evidence="5">
    <location>
        <begin position="489"/>
        <end position="506"/>
    </location>
</feature>
<dbReference type="RefSeq" id="WP_042528834.1">
    <property type="nucleotide sequence ID" value="NZ_CP010827.1"/>
</dbReference>
<proteinExistence type="predicted"/>
<reference evidence="7 9" key="1">
    <citation type="journal article" date="2015" name="Genome Announc.">
        <title>Complete Genome Sequence and Annotation of Corynebacterium singulare DSM 44357, Isolated from a Human Semen Specimen.</title>
        <authorList>
            <person name="Merten M."/>
            <person name="Brinkrolf K."/>
            <person name="Albersmeier A."/>
            <person name="Kutter Y."/>
            <person name="Ruckert C."/>
            <person name="Tauch A."/>
        </authorList>
    </citation>
    <scope>NUCLEOTIDE SEQUENCE [LARGE SCALE GENOMIC DNA]</scope>
    <source>
        <strain evidence="7">IBS B52218</strain>
    </source>
</reference>
<dbReference type="Gene3D" id="3.40.1710.10">
    <property type="entry name" value="abc type-2 transporter like domain"/>
    <property type="match status" value="1"/>
</dbReference>
<dbReference type="AlphaFoldDB" id="A0A0B6EZV4"/>
<accession>A0A0B6EZV4</accession>
<feature type="domain" description="ABC-2 type transporter transmembrane" evidence="6">
    <location>
        <begin position="396"/>
        <end position="659"/>
    </location>
</feature>
<feature type="transmembrane region" description="Helical" evidence="5">
    <location>
        <begin position="556"/>
        <end position="580"/>
    </location>
</feature>
<feature type="transmembrane region" description="Helical" evidence="5">
    <location>
        <begin position="587"/>
        <end position="605"/>
    </location>
</feature>
<dbReference type="PANTHER" id="PTHR43077:SF10">
    <property type="entry name" value="TRANSPORT PERMEASE PROTEIN"/>
    <property type="match status" value="1"/>
</dbReference>
<evidence type="ECO:0000256" key="4">
    <source>
        <dbReference type="ARBA" id="ARBA00023136"/>
    </source>
</evidence>
<dbReference type="HOGENOM" id="CLU_004534_2_0_11"/>
<sequence length="682" mass="73438">MRGTLDLFLEDIRTARRSVMSIVMLVGLVVIPMLFTWFNVLASWNPFDNTSQLKVAVASEDTGYESDLLPMPINVGDQVLNQLRANDQLDWVVTTPDEAVEGTKSGEYYAAIVLPENFSDDMMTFYTDGSEPAGLSLYTNEKKNALAPKITDQGAEGVSAQVAETFTRTVGHVSFDLVAGLSDFMSQGDTKAVLDRIQARADGVQSQLDMGARTARSLAGLVETTVPLMESAENIVGAANLELPEVQSTSLNVSTDALQQSLDATKASYDVVRQRIDALFDDASASRADRVATLNTLADQVDGTIAQYQNLHGHVEALPIPAADKEKALSRIEDAIANERALHSRLEAAANAPEPTKPDLSGIDAAKESIDGISTSGLRESISALQDSLGRVGQDLDTINAPVTIDSSSLTDAQTAVQNLAASLQNKANEFGDLKKDIDSAVESGDLKKLADLIGSDPDALASAIAAPVDIDREAVFPVTSFGAGMTPMYTALALWVGALLTAVSVRTDVVNKDKYGPIQRYFGRFGIFAAVGLVQSTMLILGLIFFVRIEPAHPFLMLLAGWLSSVVFMLIAYTFVVSFANAGKALAVLMLVIQVSSAGGAYPLQVLPQWFQNISPWLPVTYTIRAFRAAIAGTYHGDFWLSLFCLLLFVLPMLALGVLLHKPLEKFTNGWVETLEKTKLM</sequence>
<feature type="transmembrane region" description="Helical" evidence="5">
    <location>
        <begin position="526"/>
        <end position="550"/>
    </location>
</feature>
<dbReference type="KEGG" id="csx:CSING_00740"/>
<reference evidence="8 10" key="2">
    <citation type="submission" date="2022-02" db="EMBL/GenBank/DDBJ databases">
        <title>Uncovering new skin microbiome diversity through culturing and metagenomics.</title>
        <authorList>
            <person name="Conlan S."/>
            <person name="Deming C."/>
            <person name="Nisc Comparative Sequencing Program N."/>
            <person name="Segre J.A."/>
        </authorList>
    </citation>
    <scope>NUCLEOTIDE SEQUENCE [LARGE SCALE GENOMIC DNA]</scope>
    <source>
        <strain evidence="8 10">ACRQV</strain>
    </source>
</reference>
<name>A0A0B6EZV4_9CORY</name>
<feature type="transmembrane region" description="Helical" evidence="5">
    <location>
        <begin position="640"/>
        <end position="661"/>
    </location>
</feature>
<dbReference type="OrthoDB" id="9811483at2"/>
<dbReference type="PANTHER" id="PTHR43077">
    <property type="entry name" value="TRANSPORT PERMEASE YVFS-RELATED"/>
    <property type="match status" value="1"/>
</dbReference>
<evidence type="ECO:0000259" key="6">
    <source>
        <dbReference type="Pfam" id="PF12698"/>
    </source>
</evidence>
<feature type="transmembrane region" description="Helical" evidence="5">
    <location>
        <begin position="21"/>
        <end position="44"/>
    </location>
</feature>
<dbReference type="NCBIfam" id="TIGR03062">
    <property type="entry name" value="pip_yhgE_Cterm"/>
    <property type="match status" value="1"/>
</dbReference>
<comment type="subcellular location">
    <subcellularLocation>
        <location evidence="1">Membrane</location>
        <topology evidence="1">Multi-pass membrane protein</topology>
    </subcellularLocation>
</comment>
<dbReference type="GO" id="GO:0016020">
    <property type="term" value="C:membrane"/>
    <property type="evidence" value="ECO:0007669"/>
    <property type="project" value="UniProtKB-SubCell"/>
</dbReference>
<dbReference type="NCBIfam" id="TIGR03061">
    <property type="entry name" value="pip_yhgE_Nterm"/>
    <property type="match status" value="1"/>
</dbReference>
<dbReference type="Proteomes" id="UP000031890">
    <property type="component" value="Chromosome"/>
</dbReference>
<feature type="domain" description="ABC-2 type transporter transmembrane" evidence="6">
    <location>
        <begin position="25"/>
        <end position="146"/>
    </location>
</feature>
<dbReference type="Proteomes" id="UP001521911">
    <property type="component" value="Unassembled WGS sequence"/>
</dbReference>
<dbReference type="EMBL" id="CP010827">
    <property type="protein sequence ID" value="AJI77715.1"/>
    <property type="molecule type" value="Genomic_DNA"/>
</dbReference>
<dbReference type="STRING" id="161899.CSING_00740"/>
<evidence type="ECO:0000313" key="9">
    <source>
        <dbReference type="Proteomes" id="UP000031890"/>
    </source>
</evidence>
<organism evidence="7 9">
    <name type="scientific">Corynebacterium singulare</name>
    <dbReference type="NCBI Taxonomy" id="161899"/>
    <lineage>
        <taxon>Bacteria</taxon>
        <taxon>Bacillati</taxon>
        <taxon>Actinomycetota</taxon>
        <taxon>Actinomycetes</taxon>
        <taxon>Mycobacteriales</taxon>
        <taxon>Corynebacteriaceae</taxon>
        <taxon>Corynebacterium</taxon>
    </lineage>
</organism>
<dbReference type="InterPro" id="IPR017500">
    <property type="entry name" value="Phage_infect_YhgE_N"/>
</dbReference>
<dbReference type="InterPro" id="IPR017501">
    <property type="entry name" value="Phage_infect_YhgE_C"/>
</dbReference>
<evidence type="ECO:0000313" key="7">
    <source>
        <dbReference type="EMBL" id="AJI77715.1"/>
    </source>
</evidence>